<proteinExistence type="predicted"/>
<feature type="region of interest" description="Disordered" evidence="1">
    <location>
        <begin position="1"/>
        <end position="20"/>
    </location>
</feature>
<evidence type="ECO:0000313" key="4">
    <source>
        <dbReference type="Proteomes" id="UP000537260"/>
    </source>
</evidence>
<gene>
    <name evidence="3" type="ORF">HNR05_002626</name>
</gene>
<feature type="compositionally biased region" description="Basic and acidic residues" evidence="1">
    <location>
        <begin position="26"/>
        <end position="41"/>
    </location>
</feature>
<evidence type="ECO:0000256" key="2">
    <source>
        <dbReference type="SAM" id="Phobius"/>
    </source>
</evidence>
<organism evidence="3 4">
    <name type="scientific">Glaciibacter psychrotolerans</name>
    <dbReference type="NCBI Taxonomy" id="670054"/>
    <lineage>
        <taxon>Bacteria</taxon>
        <taxon>Bacillati</taxon>
        <taxon>Actinomycetota</taxon>
        <taxon>Actinomycetes</taxon>
        <taxon>Micrococcales</taxon>
        <taxon>Microbacteriaceae</taxon>
        <taxon>Glaciibacter</taxon>
    </lineage>
</organism>
<keyword evidence="2" id="KW-0812">Transmembrane</keyword>
<feature type="transmembrane region" description="Helical" evidence="2">
    <location>
        <begin position="62"/>
        <end position="84"/>
    </location>
</feature>
<dbReference type="Proteomes" id="UP000537260">
    <property type="component" value="Unassembled WGS sequence"/>
</dbReference>
<sequence>MPTRASAPAPSDEVRPDEVRFDEVRPGDARFGDTAGHDTVGHDTAGYDGDMDRVVGPRANPYLTALWLIGTLLVVAGGGLYWQSVSDDGQSYSSSDPGMPLSLILMRLSWMVAPALFSTGLLVLVALVFERAISWQRARR</sequence>
<protein>
    <submittedName>
        <fullName evidence="3">Uncharacterized protein</fullName>
    </submittedName>
</protein>
<evidence type="ECO:0000313" key="3">
    <source>
        <dbReference type="EMBL" id="NYJ20835.1"/>
    </source>
</evidence>
<feature type="region of interest" description="Disordered" evidence="1">
    <location>
        <begin position="26"/>
        <end position="50"/>
    </location>
</feature>
<comment type="caution">
    <text evidence="3">The sequence shown here is derived from an EMBL/GenBank/DDBJ whole genome shotgun (WGS) entry which is preliminary data.</text>
</comment>
<accession>A0A7Z0EFZ6</accession>
<dbReference type="RefSeq" id="WP_179579530.1">
    <property type="nucleotide sequence ID" value="NZ_JACCFM010000001.1"/>
</dbReference>
<dbReference type="AlphaFoldDB" id="A0A7Z0EFZ6"/>
<reference evidence="3 4" key="1">
    <citation type="submission" date="2020-07" db="EMBL/GenBank/DDBJ databases">
        <title>Sequencing the genomes of 1000 actinobacteria strains.</title>
        <authorList>
            <person name="Klenk H.-P."/>
        </authorList>
    </citation>
    <scope>NUCLEOTIDE SEQUENCE [LARGE SCALE GENOMIC DNA]</scope>
    <source>
        <strain evidence="3 4">LI1</strain>
    </source>
</reference>
<name>A0A7Z0EFZ6_9MICO</name>
<keyword evidence="2" id="KW-0472">Membrane</keyword>
<keyword evidence="4" id="KW-1185">Reference proteome</keyword>
<dbReference type="EMBL" id="JACCFM010000001">
    <property type="protein sequence ID" value="NYJ20835.1"/>
    <property type="molecule type" value="Genomic_DNA"/>
</dbReference>
<evidence type="ECO:0000256" key="1">
    <source>
        <dbReference type="SAM" id="MobiDB-lite"/>
    </source>
</evidence>
<keyword evidence="2" id="KW-1133">Transmembrane helix</keyword>
<feature type="transmembrane region" description="Helical" evidence="2">
    <location>
        <begin position="104"/>
        <end position="129"/>
    </location>
</feature>